<dbReference type="PANTHER" id="PTHR33437:SF2">
    <property type="entry name" value="OS06G0361200 PROTEIN"/>
    <property type="match status" value="1"/>
</dbReference>
<dbReference type="Proteomes" id="UP001311915">
    <property type="component" value="Unassembled WGS sequence"/>
</dbReference>
<proteinExistence type="predicted"/>
<sequence length="223" mass="25381">MIRLNDTKQRKDEPVVDYVNRWRSLSLDCKDHFFEISVVEMCIQGMNWGLLYILQGIKPRTFKELATRAHDMELSITSHGKASPFADPTKENKEFKKGMTSKIQTKESMAVKATSLKSISKRGEAMSNLDELLAKKVIDLSESRRPEEINKVGDSKYCKLHHVLGHPTSKCFILKEKIMMLVSEGKFIIDLDETAEANHASVAPNQKKFSRSQSMSNTTFLLI</sequence>
<name>A0AAV9KUB4_9SOLN</name>
<reference evidence="1 2" key="1">
    <citation type="submission" date="2023-10" db="EMBL/GenBank/DDBJ databases">
        <title>Genome-Wide Identification Analysis in wild type Solanum Pinnatisectum Reveals Some Genes Defensing Phytophthora Infestans.</title>
        <authorList>
            <person name="Sun C."/>
        </authorList>
    </citation>
    <scope>NUCLEOTIDE SEQUENCE [LARGE SCALE GENOMIC DNA]</scope>
    <source>
        <strain evidence="1">LQN</strain>
        <tissue evidence="1">Leaf</tissue>
    </source>
</reference>
<accession>A0AAV9KUB4</accession>
<evidence type="ECO:0008006" key="3">
    <source>
        <dbReference type="Google" id="ProtNLM"/>
    </source>
</evidence>
<protein>
    <recommendedName>
        <fullName evidence="3">Retrotransposon gag protein</fullName>
    </recommendedName>
</protein>
<evidence type="ECO:0000313" key="1">
    <source>
        <dbReference type="EMBL" id="KAK4716612.1"/>
    </source>
</evidence>
<gene>
    <name evidence="1" type="ORF">R3W88_014950</name>
</gene>
<comment type="caution">
    <text evidence="1">The sequence shown here is derived from an EMBL/GenBank/DDBJ whole genome shotgun (WGS) entry which is preliminary data.</text>
</comment>
<keyword evidence="2" id="KW-1185">Reference proteome</keyword>
<organism evidence="1 2">
    <name type="scientific">Solanum pinnatisectum</name>
    <name type="common">tansyleaf nightshade</name>
    <dbReference type="NCBI Taxonomy" id="50273"/>
    <lineage>
        <taxon>Eukaryota</taxon>
        <taxon>Viridiplantae</taxon>
        <taxon>Streptophyta</taxon>
        <taxon>Embryophyta</taxon>
        <taxon>Tracheophyta</taxon>
        <taxon>Spermatophyta</taxon>
        <taxon>Magnoliopsida</taxon>
        <taxon>eudicotyledons</taxon>
        <taxon>Gunneridae</taxon>
        <taxon>Pentapetalae</taxon>
        <taxon>asterids</taxon>
        <taxon>lamiids</taxon>
        <taxon>Solanales</taxon>
        <taxon>Solanaceae</taxon>
        <taxon>Solanoideae</taxon>
        <taxon>Solaneae</taxon>
        <taxon>Solanum</taxon>
    </lineage>
</organism>
<dbReference type="EMBL" id="JAWPEI010000009">
    <property type="protein sequence ID" value="KAK4716612.1"/>
    <property type="molecule type" value="Genomic_DNA"/>
</dbReference>
<evidence type="ECO:0000313" key="2">
    <source>
        <dbReference type="Proteomes" id="UP001311915"/>
    </source>
</evidence>
<dbReference type="AlphaFoldDB" id="A0AAV9KUB4"/>
<dbReference type="PANTHER" id="PTHR33437">
    <property type="entry name" value="OS06G0361200 PROTEIN"/>
    <property type="match status" value="1"/>
</dbReference>